<comment type="caution">
    <text evidence="3">The sequence shown here is derived from an EMBL/GenBank/DDBJ whole genome shotgun (WGS) entry which is preliminary data.</text>
</comment>
<dbReference type="InterPro" id="IPR013126">
    <property type="entry name" value="Hsp_70_fam"/>
</dbReference>
<evidence type="ECO:0000313" key="4">
    <source>
        <dbReference type="Proteomes" id="UP000295182"/>
    </source>
</evidence>
<accession>A0A4R2MVP8</accession>
<dbReference type="SUPFAM" id="SSF53067">
    <property type="entry name" value="Actin-like ATPase domain"/>
    <property type="match status" value="2"/>
</dbReference>
<dbReference type="PANTHER" id="PTHR42749:SF1">
    <property type="entry name" value="CELL SHAPE-DETERMINING PROTEIN MREB"/>
    <property type="match status" value="1"/>
</dbReference>
<proteinExistence type="predicted"/>
<dbReference type="RefSeq" id="WP_119014593.1">
    <property type="nucleotide sequence ID" value="NZ_QXNC01000042.1"/>
</dbReference>
<evidence type="ECO:0000313" key="3">
    <source>
        <dbReference type="EMBL" id="TCP12507.1"/>
    </source>
</evidence>
<organism evidence="3 4">
    <name type="scientific">Simplicispira metamorpha</name>
    <dbReference type="NCBI Taxonomy" id="80881"/>
    <lineage>
        <taxon>Bacteria</taxon>
        <taxon>Pseudomonadati</taxon>
        <taxon>Pseudomonadota</taxon>
        <taxon>Betaproteobacteria</taxon>
        <taxon>Burkholderiales</taxon>
        <taxon>Comamonadaceae</taxon>
        <taxon>Simplicispira</taxon>
    </lineage>
</organism>
<dbReference type="PRINTS" id="PR00301">
    <property type="entry name" value="HEATSHOCK70"/>
</dbReference>
<dbReference type="OrthoDB" id="580874at2"/>
<dbReference type="AlphaFoldDB" id="A0A4R2MVP8"/>
<dbReference type="Gene3D" id="3.90.640.10">
    <property type="entry name" value="Actin, Chain A, domain 4"/>
    <property type="match status" value="1"/>
</dbReference>
<reference evidence="3 4" key="1">
    <citation type="submission" date="2019-03" db="EMBL/GenBank/DDBJ databases">
        <title>Genomic Encyclopedia of Type Strains, Phase IV (KMG-IV): sequencing the most valuable type-strain genomes for metagenomic binning, comparative biology and taxonomic classification.</title>
        <authorList>
            <person name="Goeker M."/>
        </authorList>
    </citation>
    <scope>NUCLEOTIDE SEQUENCE [LARGE SCALE GENOMIC DNA]</scope>
    <source>
        <strain evidence="3 4">DSM 1837</strain>
    </source>
</reference>
<keyword evidence="4" id="KW-1185">Reference proteome</keyword>
<dbReference type="PANTHER" id="PTHR42749">
    <property type="entry name" value="CELL SHAPE-DETERMINING PROTEIN MREB"/>
    <property type="match status" value="1"/>
</dbReference>
<dbReference type="EMBL" id="SLXH01000038">
    <property type="protein sequence ID" value="TCP12507.1"/>
    <property type="molecule type" value="Genomic_DNA"/>
</dbReference>
<gene>
    <name evidence="3" type="ORF">EV674_1387</name>
</gene>
<dbReference type="Proteomes" id="UP000295182">
    <property type="component" value="Unassembled WGS sequence"/>
</dbReference>
<dbReference type="InterPro" id="IPR043129">
    <property type="entry name" value="ATPase_NBD"/>
</dbReference>
<evidence type="ECO:0000256" key="1">
    <source>
        <dbReference type="ARBA" id="ARBA00022741"/>
    </source>
</evidence>
<sequence>MSARYTVGIDLGTSHTVVAYAPLAAAAGQTAIELLPIPQLVGPGEVADSALLPSVRYHPAPGELSAAQLQLPWPAPPDAQEPPDAPPAVLGRYAQALGAQVPGRLVASAKSWLSHAGVDRTAAILPWGAGDGVATVSPVQASASYLAHVRAAWNVRFADAPLEQQDIVLTVPASFDEGARALTLEAARRAGLPTLRLLEEPQAAFHDWLFRHRASLAAELEGARLVLVCDVGGGTTDLTLIQVEPGPQGLPQLTRIGVGEHLMLGGDNMDMALARLVEQRLGVSAPLPAARFAQLVQRCRLAKEQLLAPQAPDHATITLLGAGARLIGSAASATVTRTEVERLVVDGFLPEEGADVRPQRRRTGLVEWGLPYPADAAITRHVAEFLARHASAPDAVALPDTLLLNGGVFRAPALAQRLEHTLARWRGVPVRLLHNDAPDVAVARGAVAYALVRAARVPELGHGIGGGAARSYFLVLEGHSGPPRGICVLPRGTQEGVVVALREHTFALRLGQAVRFHLVSSLATTPWQAGDLVDLPDLEGAGAAGDARADAFARLPPLQTVLPLPPGQQRKDVHVQLTATMTEVGTLEMHCTRTEDAQQRWLLAFQLRTDVDTAAQPPATPVSHLRLPDAVALIEHIFGSSAHKPDAKEVRQLRTRLERLLGKREDWDVALLRALFDALWARARRRRRSAEHERTWFNLAGYCLRPGVGAPLDAWRVEQIWTLFAQGLQYASDSANWSEWWTLWRRAAAGLNQAQQLVLLEVLVGHLEAVASAPRGKSPLHGSYDDMVRLAASLEQVPIAHRIDVGHWLLERLQRPTESPQSWWAVGRVGARVPLYGSAHHVVPSDTAAAWLQVLLAQDWKTVEPAAFAAAQIARCSGDRARDVPESLRAEVIRRLVAAKAPPGWSAMVREAVQLDEADQRRSFGEALPPGLQLIAAPA</sequence>
<dbReference type="GO" id="GO:0140662">
    <property type="term" value="F:ATP-dependent protein folding chaperone"/>
    <property type="evidence" value="ECO:0007669"/>
    <property type="project" value="InterPro"/>
</dbReference>
<dbReference type="InterPro" id="IPR021030">
    <property type="entry name" value="DUF3731"/>
</dbReference>
<dbReference type="Gene3D" id="3.30.420.40">
    <property type="match status" value="2"/>
</dbReference>
<evidence type="ECO:0000256" key="2">
    <source>
        <dbReference type="ARBA" id="ARBA00022840"/>
    </source>
</evidence>
<dbReference type="Pfam" id="PF00012">
    <property type="entry name" value="HSP70"/>
    <property type="match status" value="1"/>
</dbReference>
<keyword evidence="2" id="KW-0067">ATP-binding</keyword>
<name>A0A4R2MVP8_9BURK</name>
<dbReference type="CDD" id="cd10170">
    <property type="entry name" value="ASKHA_NBD_HSP70"/>
    <property type="match status" value="1"/>
</dbReference>
<protein>
    <submittedName>
        <fullName evidence="3">Hsp70 protein</fullName>
    </submittedName>
</protein>
<dbReference type="GO" id="GO:0005524">
    <property type="term" value="F:ATP binding"/>
    <property type="evidence" value="ECO:0007669"/>
    <property type="project" value="UniProtKB-KW"/>
</dbReference>
<keyword evidence="1" id="KW-0547">Nucleotide-binding</keyword>
<dbReference type="Pfam" id="PF12531">
    <property type="entry name" value="DUF3731"/>
    <property type="match status" value="1"/>
</dbReference>